<feature type="region of interest" description="G5" evidence="6">
    <location>
        <begin position="284"/>
        <end position="286"/>
    </location>
</feature>
<dbReference type="FunFam" id="3.40.50.300:FF:001190">
    <property type="entry name" value="GTP-binding protein ERG"/>
    <property type="match status" value="1"/>
</dbReference>
<dbReference type="InterPro" id="IPR030388">
    <property type="entry name" value="G_ERA_dom"/>
</dbReference>
<dbReference type="InterPro" id="IPR004044">
    <property type="entry name" value="KH_dom_type_2"/>
</dbReference>
<dbReference type="Gene3D" id="3.30.300.20">
    <property type="match status" value="1"/>
</dbReference>
<dbReference type="GO" id="GO:0000028">
    <property type="term" value="P:ribosomal small subunit assembly"/>
    <property type="evidence" value="ECO:0007669"/>
    <property type="project" value="TreeGrafter"/>
</dbReference>
<keyword evidence="4 6" id="KW-0342">GTP-binding</keyword>
<dbReference type="Gene3D" id="3.40.50.300">
    <property type="entry name" value="P-loop containing nucleotide triphosphate hydrolases"/>
    <property type="match status" value="1"/>
</dbReference>
<feature type="region of interest" description="G3" evidence="6">
    <location>
        <begin position="181"/>
        <end position="184"/>
    </location>
</feature>
<evidence type="ECO:0000256" key="7">
    <source>
        <dbReference type="SAM" id="MobiDB-lite"/>
    </source>
</evidence>
<dbReference type="PRINTS" id="PR00326">
    <property type="entry name" value="GTP1OBG"/>
</dbReference>
<dbReference type="Pfam" id="PF07650">
    <property type="entry name" value="KH_2"/>
    <property type="match status" value="1"/>
</dbReference>
<dbReference type="Proteomes" id="UP001140206">
    <property type="component" value="Chromosome 1"/>
</dbReference>
<comment type="similarity">
    <text evidence="1 6">Belongs to the TRAFAC class TrmE-Era-EngA-EngB-Septin-like GTPase superfamily. Era GTPase family.</text>
</comment>
<evidence type="ECO:0000256" key="1">
    <source>
        <dbReference type="ARBA" id="ARBA00007921"/>
    </source>
</evidence>
<dbReference type="HAMAP" id="MF_00367">
    <property type="entry name" value="GTPase_Era"/>
    <property type="match status" value="1"/>
</dbReference>
<dbReference type="Pfam" id="PF01926">
    <property type="entry name" value="MMR_HSR1"/>
    <property type="match status" value="1"/>
</dbReference>
<evidence type="ECO:0000259" key="8">
    <source>
        <dbReference type="PROSITE" id="PS50823"/>
    </source>
</evidence>
<evidence type="ECO:0000256" key="6">
    <source>
        <dbReference type="PROSITE-ProRule" id="PRU01050"/>
    </source>
</evidence>
<dbReference type="InterPro" id="IPR006073">
    <property type="entry name" value="GTP-bd"/>
</dbReference>
<keyword evidence="3 5" id="KW-0694">RNA-binding</keyword>
<dbReference type="PANTHER" id="PTHR42698">
    <property type="entry name" value="GTPASE ERA"/>
    <property type="match status" value="1"/>
</dbReference>
<evidence type="ECO:0000256" key="4">
    <source>
        <dbReference type="ARBA" id="ARBA00023134"/>
    </source>
</evidence>
<dbReference type="PROSITE" id="PS51713">
    <property type="entry name" value="G_ERA"/>
    <property type="match status" value="1"/>
</dbReference>
<dbReference type="NCBIfam" id="TIGR00231">
    <property type="entry name" value="small_GTP"/>
    <property type="match status" value="1"/>
</dbReference>
<evidence type="ECO:0000259" key="9">
    <source>
        <dbReference type="PROSITE" id="PS51713"/>
    </source>
</evidence>
<accession>A0AAV8HL13</accession>
<proteinExistence type="inferred from homology"/>
<dbReference type="AlphaFoldDB" id="A0AAV8HL13"/>
<dbReference type="GO" id="GO:0005525">
    <property type="term" value="F:GTP binding"/>
    <property type="evidence" value="ECO:0007669"/>
    <property type="project" value="UniProtKB-UniRule"/>
</dbReference>
<dbReference type="GO" id="GO:0019843">
    <property type="term" value="F:rRNA binding"/>
    <property type="evidence" value="ECO:0007669"/>
    <property type="project" value="TreeGrafter"/>
</dbReference>
<name>A0AAV8HL13_9POAL</name>
<dbReference type="SUPFAM" id="SSF54814">
    <property type="entry name" value="Prokaryotic type KH domain (KH-domain type II)"/>
    <property type="match status" value="1"/>
</dbReference>
<dbReference type="InterPro" id="IPR005225">
    <property type="entry name" value="Small_GTP-bd"/>
</dbReference>
<sequence>MRASFRALRLTSAATSSHIQPFFSLPLRLFSAETASDSDSPSNPDFDSSDYTLPSSPSQPNPRLDPYYRARADEALFGKKMQSPLQEEEERERATRLARSLLEAALEPPDDVAEGEDMVVREEDQKSLSVGIIGAPNAGKSSLTNFMVGTKVAAVSRKTNTTTHEILGVMTKGNTQICFFDTPGLMIGHHGYPAATDVRVRVESAWNTINLYDILIVIFDVHRHLTTRDRRVIQLLRLLGKEKQPEKKRILCMNKVDLVTDKKDLLKVAKEFNDLPGYDRYFMISGLKGAGVKDLEQYLMDQAVKRPWEEEPKVMTEEVMKNISLEVVRERMLDHIHQVLKLFMYFIYYCRILASVFPIGISPVYFQEIPYVIEHKLMGWKELRDGSIRIEQHFITQKQSQRQILVGKNGSKIGRIGIEANQELRSIFKRDVHLILQVRVAKRKGA</sequence>
<evidence type="ECO:0000313" key="11">
    <source>
        <dbReference type="Proteomes" id="UP001140206"/>
    </source>
</evidence>
<dbReference type="InterPro" id="IPR009019">
    <property type="entry name" value="KH_sf_prok-type"/>
</dbReference>
<dbReference type="CDD" id="cd04163">
    <property type="entry name" value="Era"/>
    <property type="match status" value="1"/>
</dbReference>
<feature type="domain" description="KH type-2" evidence="8">
    <location>
        <begin position="365"/>
        <end position="442"/>
    </location>
</feature>
<dbReference type="EMBL" id="JAMFTS010000001">
    <property type="protein sequence ID" value="KAJ4815948.1"/>
    <property type="molecule type" value="Genomic_DNA"/>
</dbReference>
<dbReference type="GO" id="GO:0043024">
    <property type="term" value="F:ribosomal small subunit binding"/>
    <property type="evidence" value="ECO:0007669"/>
    <property type="project" value="TreeGrafter"/>
</dbReference>
<dbReference type="PANTHER" id="PTHR42698:SF1">
    <property type="entry name" value="GTPASE ERA, MITOCHONDRIAL"/>
    <property type="match status" value="1"/>
</dbReference>
<dbReference type="PROSITE" id="PS50823">
    <property type="entry name" value="KH_TYPE_2"/>
    <property type="match status" value="1"/>
</dbReference>
<gene>
    <name evidence="10" type="ORF">LUZ62_028514</name>
</gene>
<evidence type="ECO:0000313" key="10">
    <source>
        <dbReference type="EMBL" id="KAJ4815948.1"/>
    </source>
</evidence>
<protein>
    <submittedName>
        <fullName evidence="10">GTP-binding protein Era-like protein</fullName>
    </submittedName>
</protein>
<feature type="region of interest" description="Disordered" evidence="7">
    <location>
        <begin position="34"/>
        <end position="66"/>
    </location>
</feature>
<keyword evidence="11" id="KW-1185">Reference proteome</keyword>
<organism evidence="10 11">
    <name type="scientific">Rhynchospora pubera</name>
    <dbReference type="NCBI Taxonomy" id="906938"/>
    <lineage>
        <taxon>Eukaryota</taxon>
        <taxon>Viridiplantae</taxon>
        <taxon>Streptophyta</taxon>
        <taxon>Embryophyta</taxon>
        <taxon>Tracheophyta</taxon>
        <taxon>Spermatophyta</taxon>
        <taxon>Magnoliopsida</taxon>
        <taxon>Liliopsida</taxon>
        <taxon>Poales</taxon>
        <taxon>Cyperaceae</taxon>
        <taxon>Cyperoideae</taxon>
        <taxon>Rhynchosporeae</taxon>
        <taxon>Rhynchospora</taxon>
    </lineage>
</organism>
<feature type="domain" description="Era-type G" evidence="9">
    <location>
        <begin position="126"/>
        <end position="308"/>
    </location>
</feature>
<evidence type="ECO:0000256" key="3">
    <source>
        <dbReference type="ARBA" id="ARBA00022884"/>
    </source>
</evidence>
<dbReference type="InterPro" id="IPR015946">
    <property type="entry name" value="KH_dom-like_a/b"/>
</dbReference>
<dbReference type="InterPro" id="IPR027417">
    <property type="entry name" value="P-loop_NTPase"/>
</dbReference>
<evidence type="ECO:0000256" key="2">
    <source>
        <dbReference type="ARBA" id="ARBA00022741"/>
    </source>
</evidence>
<dbReference type="InterPro" id="IPR005662">
    <property type="entry name" value="GTPase_Era-like"/>
</dbReference>
<evidence type="ECO:0000256" key="5">
    <source>
        <dbReference type="PROSITE-ProRule" id="PRU00118"/>
    </source>
</evidence>
<dbReference type="CDD" id="cd22534">
    <property type="entry name" value="KH-II_Era"/>
    <property type="match status" value="1"/>
</dbReference>
<feature type="region of interest" description="G4" evidence="6">
    <location>
        <begin position="254"/>
        <end position="257"/>
    </location>
</feature>
<feature type="compositionally biased region" description="Low complexity" evidence="7">
    <location>
        <begin position="37"/>
        <end position="50"/>
    </location>
</feature>
<reference evidence="10" key="1">
    <citation type="submission" date="2022-08" db="EMBL/GenBank/DDBJ databases">
        <authorList>
            <person name="Marques A."/>
        </authorList>
    </citation>
    <scope>NUCLEOTIDE SEQUENCE</scope>
    <source>
        <strain evidence="10">RhyPub2mFocal</strain>
        <tissue evidence="10">Leaves</tissue>
    </source>
</reference>
<feature type="region of interest" description="G1" evidence="6">
    <location>
        <begin position="134"/>
        <end position="141"/>
    </location>
</feature>
<dbReference type="SUPFAM" id="SSF52540">
    <property type="entry name" value="P-loop containing nucleoside triphosphate hydrolases"/>
    <property type="match status" value="1"/>
</dbReference>
<keyword evidence="2 6" id="KW-0547">Nucleotide-binding</keyword>
<comment type="caution">
    <text evidence="10">The sequence shown here is derived from an EMBL/GenBank/DDBJ whole genome shotgun (WGS) entry which is preliminary data.</text>
</comment>
<feature type="region of interest" description="G2" evidence="6">
    <location>
        <begin position="160"/>
        <end position="164"/>
    </location>
</feature>